<dbReference type="RefSeq" id="WP_013452437.1">
    <property type="nucleotide sequence ID" value="NC_014759.1"/>
</dbReference>
<organism evidence="4 5">
    <name type="scientific">Marivirga tractuosa (strain ATCC 23168 / DSM 4126 / NBRC 15989 / NCIMB 1408 / VKM B-1430 / H-43)</name>
    <name type="common">Microscilla tractuosa</name>
    <name type="synonym">Flexibacter tractuosus</name>
    <dbReference type="NCBI Taxonomy" id="643867"/>
    <lineage>
        <taxon>Bacteria</taxon>
        <taxon>Pseudomonadati</taxon>
        <taxon>Bacteroidota</taxon>
        <taxon>Cytophagia</taxon>
        <taxon>Cytophagales</taxon>
        <taxon>Marivirgaceae</taxon>
        <taxon>Marivirga</taxon>
    </lineage>
</organism>
<dbReference type="Gene3D" id="1.25.40.10">
    <property type="entry name" value="Tetratricopeptide repeat domain"/>
    <property type="match status" value="2"/>
</dbReference>
<dbReference type="InterPro" id="IPR019734">
    <property type="entry name" value="TPR_rpt"/>
</dbReference>
<dbReference type="Pfam" id="PF13424">
    <property type="entry name" value="TPR_12"/>
    <property type="match status" value="2"/>
</dbReference>
<evidence type="ECO:0000313" key="4">
    <source>
        <dbReference type="EMBL" id="ADR20286.1"/>
    </source>
</evidence>
<dbReference type="KEGG" id="mtt:Ftrac_0277"/>
<protein>
    <submittedName>
        <fullName evidence="4">Tetratricopeptide TPR_1 repeat-containing protein</fullName>
    </submittedName>
</protein>
<accession>E4TLZ5</accession>
<feature type="coiled-coil region" evidence="2">
    <location>
        <begin position="148"/>
        <end position="175"/>
    </location>
</feature>
<dbReference type="PANTHER" id="PTHR10098">
    <property type="entry name" value="RAPSYN-RELATED"/>
    <property type="match status" value="1"/>
</dbReference>
<dbReference type="eggNOG" id="COG0457">
    <property type="taxonomic scope" value="Bacteria"/>
</dbReference>
<feature type="repeat" description="TPR" evidence="1">
    <location>
        <begin position="261"/>
        <end position="294"/>
    </location>
</feature>
<dbReference type="eggNOG" id="COG4995">
    <property type="taxonomic scope" value="Bacteria"/>
</dbReference>
<evidence type="ECO:0000259" key="3">
    <source>
        <dbReference type="Pfam" id="PF12770"/>
    </source>
</evidence>
<gene>
    <name evidence="4" type="ordered locus">Ftrac_0277</name>
</gene>
<keyword evidence="1" id="KW-0802">TPR repeat</keyword>
<dbReference type="HOGENOM" id="CLU_002404_1_0_10"/>
<feature type="coiled-coil region" evidence="2">
    <location>
        <begin position="260"/>
        <end position="287"/>
    </location>
</feature>
<proteinExistence type="predicted"/>
<sequence>MFKHPIFFLLFLISINSNGQLLSEDYHRTIEESRSQNIDQLIQRVKDLAPTLENKALIAELNFLKGRNDLAKEILEQLLDKGSDSIAEKSELYARNLKNYGLLLWNSGKTDQALEYLHQSLYYYEQVEDVGMENTADVLNNIGLVYAQTEAKKAIRNYEKALEIYETNATKYLDKIIQISINISLVEVNQGNYVNALRLLNQALGKWEEDHQEGLPTEAFIKANIGAIYLQTDQLILAEDYFNEAKEIYQQNYGTRHSELANVFAQLSELKLKQKEYEESLSFIQRALKANSFSFEKLQFSANPKADDVNNLNLQVVLLLRKANILESFYFGYSLKKSHLSYALDAIDLADELLAIMRAGTSNKKDLLDLSILSAELFEDGQRIALQLDDVTLIGDEYLHKAFSYSEKSKSAMLFNAVVEAEAKSFARIPSELLDKEKSLTSKMAYLNNQISLKSDPLQLNYLRDRYFQVKSEYQKFIDDLEEVYPDYFELKHQSKEVKIKNIQAELSPAEAIFEYSMAPKTNEIYLYIITKEDFTFRRIYFRDEIIKYIKAYRNTMVYNLEGSFKQISHSLFEYLFPKGIDDKIKKLVIVPDGELSTIPFDALVQNENSSGLAFYELNYLIKGYEINYAYSANLHQRDLDKEYTKSSLLVSPIEFGKGIASLPASEAEAEHFTNWCKEQEFIVNSMVKESATEENFKKSDLENYRFIHLATHGTVNMEAPDLSGVYFKPSVNDDQNEDGILYVGEIYGLSINAELVVLSACETGLGKINRGEGVMGLGQAFAYSGADNLILSLWKVADQSTSLLMKSFYDNNLKTEEDSFASSLRKAKLDLINSDYSAPYYWAPFILWGK</sequence>
<dbReference type="OrthoDB" id="9771112at2"/>
<evidence type="ECO:0000256" key="1">
    <source>
        <dbReference type="PROSITE-ProRule" id="PRU00339"/>
    </source>
</evidence>
<dbReference type="AlphaFoldDB" id="E4TLZ5"/>
<dbReference type="STRING" id="643867.Ftrac_0277"/>
<evidence type="ECO:0000256" key="2">
    <source>
        <dbReference type="SAM" id="Coils"/>
    </source>
</evidence>
<keyword evidence="5" id="KW-1185">Reference proteome</keyword>
<keyword evidence="2" id="KW-0175">Coiled coil</keyword>
<feature type="domain" description="CHAT" evidence="3">
    <location>
        <begin position="572"/>
        <end position="850"/>
    </location>
</feature>
<dbReference type="InterPro" id="IPR011990">
    <property type="entry name" value="TPR-like_helical_dom_sf"/>
</dbReference>
<name>E4TLZ5_MARTH</name>
<evidence type="ECO:0000313" key="5">
    <source>
        <dbReference type="Proteomes" id="UP000008720"/>
    </source>
</evidence>
<dbReference type="InterPro" id="IPR024983">
    <property type="entry name" value="CHAT_dom"/>
</dbReference>
<dbReference type="EMBL" id="CP002349">
    <property type="protein sequence ID" value="ADR20286.1"/>
    <property type="molecule type" value="Genomic_DNA"/>
</dbReference>
<dbReference type="Pfam" id="PF12770">
    <property type="entry name" value="CHAT"/>
    <property type="match status" value="1"/>
</dbReference>
<dbReference type="PROSITE" id="PS50005">
    <property type="entry name" value="TPR"/>
    <property type="match status" value="1"/>
</dbReference>
<dbReference type="SUPFAM" id="SSF48452">
    <property type="entry name" value="TPR-like"/>
    <property type="match status" value="1"/>
</dbReference>
<dbReference type="Proteomes" id="UP000008720">
    <property type="component" value="Chromosome"/>
</dbReference>
<dbReference type="SMART" id="SM00028">
    <property type="entry name" value="TPR"/>
    <property type="match status" value="5"/>
</dbReference>
<reference evidence="4 5" key="1">
    <citation type="journal article" date="2011" name="Stand. Genomic Sci.">
        <title>Complete genome sequence of Marivirga tractuosa type strain (H-43).</title>
        <authorList>
            <person name="Pagani I."/>
            <person name="Chertkov O."/>
            <person name="Lapidus A."/>
            <person name="Lucas S."/>
            <person name="Del Rio T.G."/>
            <person name="Tice H."/>
            <person name="Copeland A."/>
            <person name="Cheng J.F."/>
            <person name="Nolan M."/>
            <person name="Saunders E."/>
            <person name="Pitluck S."/>
            <person name="Held B."/>
            <person name="Goodwin L."/>
            <person name="Liolios K."/>
            <person name="Ovchinikova G."/>
            <person name="Ivanova N."/>
            <person name="Mavromatis K."/>
            <person name="Pati A."/>
            <person name="Chen A."/>
            <person name="Palaniappan K."/>
            <person name="Land M."/>
            <person name="Hauser L."/>
            <person name="Jeffries C.D."/>
            <person name="Detter J.C."/>
            <person name="Han C."/>
            <person name="Tapia R."/>
            <person name="Ngatchou-Djao O.D."/>
            <person name="Rohde M."/>
            <person name="Goker M."/>
            <person name="Spring S."/>
            <person name="Sikorski J."/>
            <person name="Woyke T."/>
            <person name="Bristow J."/>
            <person name="Eisen J.A."/>
            <person name="Markowitz V."/>
            <person name="Hugenholtz P."/>
            <person name="Klenk H.P."/>
            <person name="Kyrpides N.C."/>
        </authorList>
    </citation>
    <scope>NUCLEOTIDE SEQUENCE [LARGE SCALE GENOMIC DNA]</scope>
    <source>
        <strain evidence="5">ATCC 23168 / DSM 4126 / NBRC 15989 / NCIMB 1408 / VKM B-1430 / H-43</strain>
    </source>
</reference>